<feature type="transmembrane region" description="Helical" evidence="8">
    <location>
        <begin position="52"/>
        <end position="78"/>
    </location>
</feature>
<accession>A0A212QSK3</accession>
<name>A0A212QSK3_9CHLR</name>
<dbReference type="GO" id="GO:0017004">
    <property type="term" value="P:cytochrome complex assembly"/>
    <property type="evidence" value="ECO:0007669"/>
    <property type="project" value="UniProtKB-KW"/>
</dbReference>
<feature type="transmembrane region" description="Helical" evidence="8">
    <location>
        <begin position="202"/>
        <end position="223"/>
    </location>
</feature>
<dbReference type="InterPro" id="IPR003557">
    <property type="entry name" value="Cyt_c_biogenesis_CcmC"/>
</dbReference>
<dbReference type="GO" id="GO:0005886">
    <property type="term" value="C:plasma membrane"/>
    <property type="evidence" value="ECO:0007669"/>
    <property type="project" value="TreeGrafter"/>
</dbReference>
<dbReference type="GO" id="GO:0015232">
    <property type="term" value="F:heme transmembrane transporter activity"/>
    <property type="evidence" value="ECO:0007669"/>
    <property type="project" value="InterPro"/>
</dbReference>
<gene>
    <name evidence="10" type="ORF">SAMN02746019_00005530</name>
</gene>
<dbReference type="InParanoid" id="A0A212QSK3"/>
<dbReference type="PRINTS" id="PR01386">
    <property type="entry name" value="CCMCBIOGNSIS"/>
</dbReference>
<evidence type="ECO:0000256" key="8">
    <source>
        <dbReference type="SAM" id="Phobius"/>
    </source>
</evidence>
<keyword evidence="5" id="KW-0201">Cytochrome c-type biogenesis</keyword>
<feature type="transmembrane region" description="Helical" evidence="8">
    <location>
        <begin position="90"/>
        <end position="111"/>
    </location>
</feature>
<evidence type="ECO:0000256" key="4">
    <source>
        <dbReference type="ARBA" id="ARBA00022692"/>
    </source>
</evidence>
<evidence type="ECO:0000313" key="11">
    <source>
        <dbReference type="Proteomes" id="UP000197025"/>
    </source>
</evidence>
<evidence type="ECO:0000256" key="6">
    <source>
        <dbReference type="ARBA" id="ARBA00022989"/>
    </source>
</evidence>
<dbReference type="RefSeq" id="WP_200808097.1">
    <property type="nucleotide sequence ID" value="NZ_FYEK01000022.1"/>
</dbReference>
<evidence type="ECO:0000259" key="9">
    <source>
        <dbReference type="Pfam" id="PF01578"/>
    </source>
</evidence>
<dbReference type="InterPro" id="IPR045062">
    <property type="entry name" value="Cyt_c_biogenesis_CcsA/CcmC"/>
</dbReference>
<keyword evidence="7 8" id="KW-0472">Membrane</keyword>
<keyword evidence="4 8" id="KW-0812">Transmembrane</keyword>
<evidence type="ECO:0000256" key="7">
    <source>
        <dbReference type="ARBA" id="ARBA00023136"/>
    </source>
</evidence>
<dbReference type="InterPro" id="IPR002541">
    <property type="entry name" value="Cyt_c_assembly"/>
</dbReference>
<evidence type="ECO:0000313" key="10">
    <source>
        <dbReference type="EMBL" id="SNB62596.1"/>
    </source>
</evidence>
<evidence type="ECO:0000256" key="3">
    <source>
        <dbReference type="ARBA" id="ARBA00016463"/>
    </source>
</evidence>
<sequence>MSPFRIGYPEKDPMKAAERIWIGVTVAMMILATLAVFVYAPREAKMGDVQRIFYFHISTAWSGFLAFAVALAGAVAYLRTRGARWDALSHAAVEVGLVLLTMAIVTGSLWARPVWNTWWTWDPRLTTTTITWVVYLAYLLLRGAVENPETRARFAAVYAIVAFITVPITYLSARLLRTIHPIVLGPSVSAEAQGQFGLTPRMVHTMLISLAAWTLLFSVLLMLRYRIQRAQETLEALEASIED</sequence>
<comment type="similarity">
    <text evidence="2">Belongs to the CcmC/CycZ/HelC family.</text>
</comment>
<dbReference type="Pfam" id="PF01578">
    <property type="entry name" value="Cytochrom_C_asm"/>
    <property type="match status" value="1"/>
</dbReference>
<organism evidence="10 11">
    <name type="scientific">Thermoflexus hugenholtzii JAD2</name>
    <dbReference type="NCBI Taxonomy" id="877466"/>
    <lineage>
        <taxon>Bacteria</taxon>
        <taxon>Bacillati</taxon>
        <taxon>Chloroflexota</taxon>
        <taxon>Thermoflexia</taxon>
        <taxon>Thermoflexales</taxon>
        <taxon>Thermoflexaceae</taxon>
        <taxon>Thermoflexus</taxon>
    </lineage>
</organism>
<reference evidence="11" key="1">
    <citation type="submission" date="2017-06" db="EMBL/GenBank/DDBJ databases">
        <authorList>
            <person name="Varghese N."/>
            <person name="Submissions S."/>
        </authorList>
    </citation>
    <scope>NUCLEOTIDE SEQUENCE [LARGE SCALE GENOMIC DNA]</scope>
    <source>
        <strain evidence="11">JAD2</strain>
    </source>
</reference>
<proteinExistence type="inferred from homology"/>
<evidence type="ECO:0000256" key="5">
    <source>
        <dbReference type="ARBA" id="ARBA00022748"/>
    </source>
</evidence>
<dbReference type="Proteomes" id="UP000197025">
    <property type="component" value="Unassembled WGS sequence"/>
</dbReference>
<dbReference type="EMBL" id="FYEK01000022">
    <property type="protein sequence ID" value="SNB62596.1"/>
    <property type="molecule type" value="Genomic_DNA"/>
</dbReference>
<keyword evidence="11" id="KW-1185">Reference proteome</keyword>
<evidence type="ECO:0000256" key="2">
    <source>
        <dbReference type="ARBA" id="ARBA00005840"/>
    </source>
</evidence>
<dbReference type="PANTHER" id="PTHR30071">
    <property type="entry name" value="HEME EXPORTER PROTEIN C"/>
    <property type="match status" value="1"/>
</dbReference>
<feature type="transmembrane region" description="Helical" evidence="8">
    <location>
        <begin position="123"/>
        <end position="141"/>
    </location>
</feature>
<comment type="subcellular location">
    <subcellularLocation>
        <location evidence="1">Membrane</location>
        <topology evidence="1">Multi-pass membrane protein</topology>
    </subcellularLocation>
</comment>
<dbReference type="AlphaFoldDB" id="A0A212QSK3"/>
<dbReference type="GO" id="GO:0020037">
    <property type="term" value="F:heme binding"/>
    <property type="evidence" value="ECO:0007669"/>
    <property type="project" value="InterPro"/>
</dbReference>
<dbReference type="PANTHER" id="PTHR30071:SF1">
    <property type="entry name" value="CYTOCHROME B_B6 PROTEIN-RELATED"/>
    <property type="match status" value="1"/>
</dbReference>
<keyword evidence="6 8" id="KW-1133">Transmembrane helix</keyword>
<feature type="transmembrane region" description="Helical" evidence="8">
    <location>
        <begin position="153"/>
        <end position="173"/>
    </location>
</feature>
<protein>
    <recommendedName>
        <fullName evidence="3">Heme exporter protein C</fullName>
    </recommendedName>
</protein>
<dbReference type="FunCoup" id="A0A212QSK3">
    <property type="interactions" value="8"/>
</dbReference>
<feature type="transmembrane region" description="Helical" evidence="8">
    <location>
        <begin position="20"/>
        <end position="40"/>
    </location>
</feature>
<evidence type="ECO:0000256" key="1">
    <source>
        <dbReference type="ARBA" id="ARBA00004141"/>
    </source>
</evidence>
<feature type="domain" description="Cytochrome c assembly protein" evidence="9">
    <location>
        <begin position="24"/>
        <end position="180"/>
    </location>
</feature>